<accession>A0A1S6HUK3</accession>
<keyword evidence="2" id="KW-1185">Reference proteome</keyword>
<dbReference type="KEGG" id="spsw:Sps_04047"/>
<dbReference type="OrthoDB" id="6215893at2"/>
<sequence>MQVNSTNQYATSASAVIQPASNRVSTAAYQAEVVAAKPLPNITDSITLSAQAMALSKQPQTPLNEAIPITPTRPTLPNSGDNSNVHQGDKVDEYIEYRKAVAQYQIYSDMESIATGNGNGMSPATAYYLSNNDGAREAVADSMVQQEEISIMQTYVETTQSINEQA</sequence>
<proteinExistence type="predicted"/>
<evidence type="ECO:0000313" key="1">
    <source>
        <dbReference type="EMBL" id="AQS39162.1"/>
    </source>
</evidence>
<organism evidence="1 2">
    <name type="scientific">Shewanella psychrophila</name>
    <dbReference type="NCBI Taxonomy" id="225848"/>
    <lineage>
        <taxon>Bacteria</taxon>
        <taxon>Pseudomonadati</taxon>
        <taxon>Pseudomonadota</taxon>
        <taxon>Gammaproteobacteria</taxon>
        <taxon>Alteromonadales</taxon>
        <taxon>Shewanellaceae</taxon>
        <taxon>Shewanella</taxon>
    </lineage>
</organism>
<reference evidence="1 2" key="1">
    <citation type="submission" date="2016-03" db="EMBL/GenBank/DDBJ databases">
        <title>Complete genome sequence of Shewanella psychrophila WP2, a deep sea bacterium isolated from west Pacific sediment.</title>
        <authorList>
            <person name="Xu G."/>
            <person name="Jian H."/>
        </authorList>
    </citation>
    <scope>NUCLEOTIDE SEQUENCE [LARGE SCALE GENOMIC DNA]</scope>
    <source>
        <strain evidence="1 2">WP2</strain>
    </source>
</reference>
<evidence type="ECO:0000313" key="2">
    <source>
        <dbReference type="Proteomes" id="UP000189545"/>
    </source>
</evidence>
<gene>
    <name evidence="1" type="ORF">Sps_04047</name>
</gene>
<dbReference type="RefSeq" id="WP_077754099.1">
    <property type="nucleotide sequence ID" value="NZ_CP014782.1"/>
</dbReference>
<dbReference type="STRING" id="225848.Sps_04047"/>
<dbReference type="EMBL" id="CP014782">
    <property type="protein sequence ID" value="AQS39162.1"/>
    <property type="molecule type" value="Genomic_DNA"/>
</dbReference>
<protein>
    <submittedName>
        <fullName evidence="1">Uncharacterized protein</fullName>
    </submittedName>
</protein>
<dbReference type="AlphaFoldDB" id="A0A1S6HUK3"/>
<dbReference type="Proteomes" id="UP000189545">
    <property type="component" value="Chromosome"/>
</dbReference>
<name>A0A1S6HUK3_9GAMM</name>